<dbReference type="Gene3D" id="1.10.10.2910">
    <property type="match status" value="1"/>
</dbReference>
<accession>A0A242A2B4</accession>
<evidence type="ECO:0000259" key="2">
    <source>
        <dbReference type="PROSITE" id="PS50943"/>
    </source>
</evidence>
<dbReference type="OrthoDB" id="9816277at2"/>
<dbReference type="InterPro" id="IPR010982">
    <property type="entry name" value="Lambda_DNA-bd_dom_sf"/>
</dbReference>
<dbReference type="CDD" id="cd00093">
    <property type="entry name" value="HTH_XRE"/>
    <property type="match status" value="1"/>
</dbReference>
<dbReference type="Gene3D" id="1.10.260.40">
    <property type="entry name" value="lambda repressor-like DNA-binding domains"/>
    <property type="match status" value="1"/>
</dbReference>
<gene>
    <name evidence="3" type="ORF">A5886_000246</name>
</gene>
<comment type="caution">
    <text evidence="3">The sequence shown here is derived from an EMBL/GenBank/DDBJ whole genome shotgun (WGS) entry which is preliminary data.</text>
</comment>
<dbReference type="PROSITE" id="PS50943">
    <property type="entry name" value="HTH_CROC1"/>
    <property type="match status" value="1"/>
</dbReference>
<reference evidence="3 4" key="1">
    <citation type="submission" date="2017-05" db="EMBL/GenBank/DDBJ databases">
        <title>The Genome Sequence of Enterococcus sp. 8G7_MSG3316.</title>
        <authorList>
            <consortium name="The Broad Institute Genomics Platform"/>
            <consortium name="The Broad Institute Genomic Center for Infectious Diseases"/>
            <person name="Earl A."/>
            <person name="Manson A."/>
            <person name="Schwartman J."/>
            <person name="Gilmore M."/>
            <person name="Abouelleil A."/>
            <person name="Cao P."/>
            <person name="Chapman S."/>
            <person name="Cusick C."/>
            <person name="Shea T."/>
            <person name="Young S."/>
            <person name="Neafsey D."/>
            <person name="Nusbaum C."/>
            <person name="Birren B."/>
        </authorList>
    </citation>
    <scope>NUCLEOTIDE SEQUENCE [LARGE SCALE GENOMIC DNA]</scope>
    <source>
        <strain evidence="3 4">8G7_MSG3316</strain>
    </source>
</reference>
<protein>
    <recommendedName>
        <fullName evidence="2">HTH cro/C1-type domain-containing protein</fullName>
    </recommendedName>
</protein>
<dbReference type="SMART" id="SM00530">
    <property type="entry name" value="HTH_XRE"/>
    <property type="match status" value="1"/>
</dbReference>
<dbReference type="InterPro" id="IPR052345">
    <property type="entry name" value="Rad_response_metalloprotease"/>
</dbReference>
<dbReference type="Pfam" id="PF06114">
    <property type="entry name" value="Peptidase_M78"/>
    <property type="match status" value="1"/>
</dbReference>
<feature type="domain" description="HTH cro/C1-type" evidence="2">
    <location>
        <begin position="7"/>
        <end position="61"/>
    </location>
</feature>
<evidence type="ECO:0000313" key="3">
    <source>
        <dbReference type="EMBL" id="OTN75176.1"/>
    </source>
</evidence>
<dbReference type="AlphaFoldDB" id="A0A242A2B4"/>
<dbReference type="InterPro" id="IPR010359">
    <property type="entry name" value="IrrE_HExxH"/>
</dbReference>
<dbReference type="PANTHER" id="PTHR43236:SF1">
    <property type="entry name" value="BLL7220 PROTEIN"/>
    <property type="match status" value="1"/>
</dbReference>
<dbReference type="Pfam" id="PF01381">
    <property type="entry name" value="HTH_3"/>
    <property type="match status" value="1"/>
</dbReference>
<dbReference type="EMBL" id="NGKU01000001">
    <property type="protein sequence ID" value="OTN75176.1"/>
    <property type="molecule type" value="Genomic_DNA"/>
</dbReference>
<dbReference type="InterPro" id="IPR001387">
    <property type="entry name" value="Cro/C1-type_HTH"/>
</dbReference>
<dbReference type="SUPFAM" id="SSF47413">
    <property type="entry name" value="lambda repressor-like DNA-binding domains"/>
    <property type="match status" value="1"/>
</dbReference>
<keyword evidence="4" id="KW-1185">Reference proteome</keyword>
<dbReference type="STRING" id="1834191.A5886_000246"/>
<organism evidence="3 4">
    <name type="scientific">Candidatus Enterococcus testudinis</name>
    <dbReference type="NCBI Taxonomy" id="1834191"/>
    <lineage>
        <taxon>Bacteria</taxon>
        <taxon>Bacillati</taxon>
        <taxon>Bacillota</taxon>
        <taxon>Bacilli</taxon>
        <taxon>Lactobacillales</taxon>
        <taxon>Enterococcaceae</taxon>
        <taxon>Enterococcus</taxon>
    </lineage>
</organism>
<proteinExistence type="inferred from homology"/>
<sequence length="385" mass="44856">MFHGKNLQVARMLQGLSRKELGEKLNVSEQSIWQFEKQMIEPSFENILRMKDILQVRSDYFFEAFVIEQTFFETNVAYRKADASSRKKTNSEVVYLNVAVKIIKYLEAFVNVPPTTLVTLRNEGSRGIFTGCSNEQIEAFAAHARLFLGIQQDNSNLLLALEKSGIYVLEKNVGGKADAYSAWSIDDVPIIVLGIKKSAVRRNFDLAHELGHLILHPHVDFGALDKNERQEKEREADYFASCFLLPREIMQDEYNQIKKISNPDSYAQLKLKYHVSIQALEMRAYKLGFLTPQQHSYFYRQIALRDYRTEEPFDREIILKRPGKIRSIFNLILNNKLTDLQNIENDFKCQRKLLEEMFSIESAFFAPFENQEKFTDLNNVFRVEF</sequence>
<dbReference type="PANTHER" id="PTHR43236">
    <property type="entry name" value="ANTITOXIN HIGA1"/>
    <property type="match status" value="1"/>
</dbReference>
<evidence type="ECO:0000313" key="4">
    <source>
        <dbReference type="Proteomes" id="UP000195043"/>
    </source>
</evidence>
<dbReference type="GO" id="GO:0003677">
    <property type="term" value="F:DNA binding"/>
    <property type="evidence" value="ECO:0007669"/>
    <property type="project" value="InterPro"/>
</dbReference>
<name>A0A242A2B4_9ENTE</name>
<evidence type="ECO:0000256" key="1">
    <source>
        <dbReference type="ARBA" id="ARBA00007227"/>
    </source>
</evidence>
<comment type="similarity">
    <text evidence="1">Belongs to the short-chain fatty acyl-CoA assimilation regulator (ScfR) family.</text>
</comment>
<dbReference type="RefSeq" id="WP_086273269.1">
    <property type="nucleotide sequence ID" value="NZ_NGKU01000001.1"/>
</dbReference>
<dbReference type="Proteomes" id="UP000195043">
    <property type="component" value="Unassembled WGS sequence"/>
</dbReference>